<keyword evidence="5 7" id="KW-0472">Membrane</keyword>
<dbReference type="PANTHER" id="PTHR12428:SF65">
    <property type="entry name" value="CYTOCHROME C OXIDASE ASSEMBLY PROTEIN COX18, MITOCHONDRIAL"/>
    <property type="match status" value="1"/>
</dbReference>
<dbReference type="RefSeq" id="XP_003667220.1">
    <property type="nucleotide sequence ID" value="XM_003667172.1"/>
</dbReference>
<sequence>MRTLPLPRPRTTGQTPSRLHLSAPPRLSRSYVSLQPVARTVPFPLAHHRHHHHHHYHHYHHHHNNNNNNRRPTPAPPSRTRTALSHHRSFSILPVIEFSVAASQTLLTTLHTATGTPWYLTIPLFAAAIGLVARLPTTVYTRRLAVRRERLAPLSAAWAARSRADLDARVARGEAPRDRDAWVAEAVRATARARRDMERRWGVQAWKNWAPALAVFPVWLAGIEGLRRMCGGPRGLLGSLVFGWKGVREGSGGVAGGEGVQGLGYGSGVVDPTALATAQDTATWYAADSSMITGGCLWFPDLTVADPYHILPFALSAILVINTLPKSQAGLRALFGLDKTPEAIAAYQEIKWRLRLQRGLLIVALAAGPLTMNLPAALHLYWVSSATMTLAQTAIISRAIPLPRQVPPAKGQDTFLMLPTRGNTR</sequence>
<dbReference type="eggNOG" id="KOG1239">
    <property type="taxonomic scope" value="Eukaryota"/>
</dbReference>
<dbReference type="EMBL" id="CP003008">
    <property type="protein sequence ID" value="AEO61975.1"/>
    <property type="molecule type" value="Genomic_DNA"/>
</dbReference>
<feature type="compositionally biased region" description="Basic residues" evidence="6">
    <location>
        <begin position="49"/>
        <end position="64"/>
    </location>
</feature>
<dbReference type="GO" id="GO:0032977">
    <property type="term" value="F:membrane insertase activity"/>
    <property type="evidence" value="ECO:0007669"/>
    <property type="project" value="InterPro"/>
</dbReference>
<comment type="subcellular location">
    <subcellularLocation>
        <location evidence="1">Membrane</location>
        <topology evidence="1">Multi-pass membrane protein</topology>
    </subcellularLocation>
</comment>
<dbReference type="VEuPathDB" id="FungiDB:MYCTH_2071579"/>
<keyword evidence="9" id="KW-1185">Reference proteome</keyword>
<dbReference type="InParanoid" id="G2QNA2"/>
<evidence type="ECO:0000313" key="9">
    <source>
        <dbReference type="Proteomes" id="UP000007322"/>
    </source>
</evidence>
<accession>G2QNA2</accession>
<dbReference type="HOGENOM" id="CLU_029282_1_1_1"/>
<evidence type="ECO:0000256" key="6">
    <source>
        <dbReference type="SAM" id="MobiDB-lite"/>
    </source>
</evidence>
<protein>
    <submittedName>
        <fullName evidence="8">Uncharacterized protein</fullName>
    </submittedName>
</protein>
<dbReference type="GO" id="GO:0033617">
    <property type="term" value="P:mitochondrial respiratory chain complex IV assembly"/>
    <property type="evidence" value="ECO:0007669"/>
    <property type="project" value="TreeGrafter"/>
</dbReference>
<feature type="transmembrane region" description="Helical" evidence="7">
    <location>
        <begin position="89"/>
        <end position="107"/>
    </location>
</feature>
<organism evidence="8 9">
    <name type="scientific">Thermothelomyces thermophilus (strain ATCC 42464 / BCRC 31852 / DSM 1799)</name>
    <name type="common">Sporotrichum thermophile</name>
    <dbReference type="NCBI Taxonomy" id="573729"/>
    <lineage>
        <taxon>Eukaryota</taxon>
        <taxon>Fungi</taxon>
        <taxon>Dikarya</taxon>
        <taxon>Ascomycota</taxon>
        <taxon>Pezizomycotina</taxon>
        <taxon>Sordariomycetes</taxon>
        <taxon>Sordariomycetidae</taxon>
        <taxon>Sordariales</taxon>
        <taxon>Chaetomiaceae</taxon>
        <taxon>Thermothelomyces</taxon>
    </lineage>
</organism>
<gene>
    <name evidence="8" type="ORF">MYCTH_2071579</name>
</gene>
<feature type="transmembrane region" description="Helical" evidence="7">
    <location>
        <begin position="360"/>
        <end position="382"/>
    </location>
</feature>
<dbReference type="STRING" id="573729.G2QNA2"/>
<reference evidence="8 9" key="1">
    <citation type="journal article" date="2011" name="Nat. Biotechnol.">
        <title>Comparative genomic analysis of the thermophilic biomass-degrading fungi Myceliophthora thermophila and Thielavia terrestris.</title>
        <authorList>
            <person name="Berka R.M."/>
            <person name="Grigoriev I.V."/>
            <person name="Otillar R."/>
            <person name="Salamov A."/>
            <person name="Grimwood J."/>
            <person name="Reid I."/>
            <person name="Ishmael N."/>
            <person name="John T."/>
            <person name="Darmond C."/>
            <person name="Moisan M.-C."/>
            <person name="Henrissat B."/>
            <person name="Coutinho P.M."/>
            <person name="Lombard V."/>
            <person name="Natvig D.O."/>
            <person name="Lindquist E."/>
            <person name="Schmutz J."/>
            <person name="Lucas S."/>
            <person name="Harris P."/>
            <person name="Powlowski J."/>
            <person name="Bellemare A."/>
            <person name="Taylor D."/>
            <person name="Butler G."/>
            <person name="de Vries R.P."/>
            <person name="Allijn I.E."/>
            <person name="van den Brink J."/>
            <person name="Ushinsky S."/>
            <person name="Storms R."/>
            <person name="Powell A.J."/>
            <person name="Paulsen I.T."/>
            <person name="Elbourne L.D.H."/>
            <person name="Baker S.E."/>
            <person name="Magnuson J."/>
            <person name="LaBoissiere S."/>
            <person name="Clutterbuck A.J."/>
            <person name="Martinez D."/>
            <person name="Wogulis M."/>
            <person name="de Leon A.L."/>
            <person name="Rey M.W."/>
            <person name="Tsang A."/>
        </authorList>
    </citation>
    <scope>NUCLEOTIDE SEQUENCE [LARGE SCALE GENOMIC DNA]</scope>
    <source>
        <strain evidence="9">ATCC 42464 / BCRC 31852 / DSM 1799</strain>
    </source>
</reference>
<evidence type="ECO:0000256" key="1">
    <source>
        <dbReference type="ARBA" id="ARBA00004141"/>
    </source>
</evidence>
<evidence type="ECO:0000256" key="2">
    <source>
        <dbReference type="ARBA" id="ARBA00009877"/>
    </source>
</evidence>
<keyword evidence="4 7" id="KW-1133">Transmembrane helix</keyword>
<name>G2QNA2_THET4</name>
<dbReference type="OMA" id="WQRKRIV"/>
<proteinExistence type="inferred from homology"/>
<evidence type="ECO:0000256" key="3">
    <source>
        <dbReference type="ARBA" id="ARBA00022692"/>
    </source>
</evidence>
<dbReference type="InterPro" id="IPR001708">
    <property type="entry name" value="YidC/ALB3/OXA1/COX18"/>
</dbReference>
<feature type="region of interest" description="Disordered" evidence="6">
    <location>
        <begin position="1"/>
        <end position="26"/>
    </location>
</feature>
<feature type="transmembrane region" description="Helical" evidence="7">
    <location>
        <begin position="119"/>
        <end position="140"/>
    </location>
</feature>
<evidence type="ECO:0000256" key="5">
    <source>
        <dbReference type="ARBA" id="ARBA00023136"/>
    </source>
</evidence>
<comment type="similarity">
    <text evidence="2">Belongs to the OXA1/ALB3/YidC family.</text>
</comment>
<dbReference type="OrthoDB" id="2148490at2759"/>
<evidence type="ECO:0000313" key="8">
    <source>
        <dbReference type="EMBL" id="AEO61975.1"/>
    </source>
</evidence>
<dbReference type="PANTHER" id="PTHR12428">
    <property type="entry name" value="OXA1"/>
    <property type="match status" value="1"/>
</dbReference>
<dbReference type="GO" id="GO:0005743">
    <property type="term" value="C:mitochondrial inner membrane"/>
    <property type="evidence" value="ECO:0007669"/>
    <property type="project" value="TreeGrafter"/>
</dbReference>
<dbReference type="AlphaFoldDB" id="G2QNA2"/>
<dbReference type="GO" id="GO:0032979">
    <property type="term" value="P:protein insertion into mitochondrial inner membrane from matrix"/>
    <property type="evidence" value="ECO:0007669"/>
    <property type="project" value="TreeGrafter"/>
</dbReference>
<dbReference type="KEGG" id="mtm:MYCTH_2071579"/>
<keyword evidence="3 7" id="KW-0812">Transmembrane</keyword>
<dbReference type="Proteomes" id="UP000007322">
    <property type="component" value="Chromosome 7"/>
</dbReference>
<feature type="compositionally biased region" description="Low complexity" evidence="6">
    <location>
        <begin position="65"/>
        <end position="83"/>
    </location>
</feature>
<evidence type="ECO:0000256" key="4">
    <source>
        <dbReference type="ARBA" id="ARBA00022989"/>
    </source>
</evidence>
<dbReference type="GeneID" id="11509771"/>
<evidence type="ECO:0000256" key="7">
    <source>
        <dbReference type="SAM" id="Phobius"/>
    </source>
</evidence>
<feature type="region of interest" description="Disordered" evidence="6">
    <location>
        <begin position="49"/>
        <end position="84"/>
    </location>
</feature>